<comment type="caution">
    <text evidence="2">The sequence shown here is derived from an EMBL/GenBank/DDBJ whole genome shotgun (WGS) entry which is preliminary data.</text>
</comment>
<name>A0A9N7U7U6_PLEPL</name>
<dbReference type="AlphaFoldDB" id="A0A9N7U7U6"/>
<protein>
    <submittedName>
        <fullName evidence="2">Uncharacterized protein</fullName>
    </submittedName>
</protein>
<feature type="compositionally biased region" description="Basic residues" evidence="1">
    <location>
        <begin position="32"/>
        <end position="75"/>
    </location>
</feature>
<evidence type="ECO:0000313" key="3">
    <source>
        <dbReference type="Proteomes" id="UP001153269"/>
    </source>
</evidence>
<evidence type="ECO:0000313" key="2">
    <source>
        <dbReference type="EMBL" id="CAB1426533.1"/>
    </source>
</evidence>
<evidence type="ECO:0000256" key="1">
    <source>
        <dbReference type="SAM" id="MobiDB-lite"/>
    </source>
</evidence>
<feature type="compositionally biased region" description="Basic and acidic residues" evidence="1">
    <location>
        <begin position="19"/>
        <end position="29"/>
    </location>
</feature>
<feature type="region of interest" description="Disordered" evidence="1">
    <location>
        <begin position="1"/>
        <end position="108"/>
    </location>
</feature>
<organism evidence="2 3">
    <name type="scientific">Pleuronectes platessa</name>
    <name type="common">European plaice</name>
    <dbReference type="NCBI Taxonomy" id="8262"/>
    <lineage>
        <taxon>Eukaryota</taxon>
        <taxon>Metazoa</taxon>
        <taxon>Chordata</taxon>
        <taxon>Craniata</taxon>
        <taxon>Vertebrata</taxon>
        <taxon>Euteleostomi</taxon>
        <taxon>Actinopterygii</taxon>
        <taxon>Neopterygii</taxon>
        <taxon>Teleostei</taxon>
        <taxon>Neoteleostei</taxon>
        <taxon>Acanthomorphata</taxon>
        <taxon>Carangaria</taxon>
        <taxon>Pleuronectiformes</taxon>
        <taxon>Pleuronectoidei</taxon>
        <taxon>Pleuronectidae</taxon>
        <taxon>Pleuronectes</taxon>
    </lineage>
</organism>
<accession>A0A9N7U7U6</accession>
<proteinExistence type="predicted"/>
<dbReference type="EMBL" id="CADEAL010000891">
    <property type="protein sequence ID" value="CAB1426533.1"/>
    <property type="molecule type" value="Genomic_DNA"/>
</dbReference>
<sequence>MQREPPKPPCNASAQPPEACKHIDTERPGAPRLHRFVGPRRPTRRTSRTVRARQRIWHRRSPGNHSTQARRRRGRAPLPVLHAELQARSLWSNEKKGKQKETKKKKRHSFSMEINTYLLITEVSVCFSISEEEACKHVPYPRNFQRSGPVQTHRGGSREAGLLLLSPPSLPPSLPPVPGLLIKAGLSATAAHQGAPHPHLQQHSLLGVPL</sequence>
<dbReference type="Proteomes" id="UP001153269">
    <property type="component" value="Unassembled WGS sequence"/>
</dbReference>
<reference evidence="2" key="1">
    <citation type="submission" date="2020-03" db="EMBL/GenBank/DDBJ databases">
        <authorList>
            <person name="Weist P."/>
        </authorList>
    </citation>
    <scope>NUCLEOTIDE SEQUENCE</scope>
</reference>
<gene>
    <name evidence="2" type="ORF">PLEPLA_LOCUS14469</name>
</gene>
<keyword evidence="3" id="KW-1185">Reference proteome</keyword>